<dbReference type="EMBL" id="JBBPFD010000009">
    <property type="protein sequence ID" value="KAK7913070.1"/>
    <property type="molecule type" value="Genomic_DNA"/>
</dbReference>
<evidence type="ECO:0000259" key="2">
    <source>
        <dbReference type="Pfam" id="PF16000"/>
    </source>
</evidence>
<feature type="compositionally biased region" description="Polar residues" evidence="1">
    <location>
        <begin position="415"/>
        <end position="428"/>
    </location>
</feature>
<feature type="region of interest" description="Disordered" evidence="1">
    <location>
        <begin position="111"/>
        <end position="428"/>
    </location>
</feature>
<evidence type="ECO:0000313" key="4">
    <source>
        <dbReference type="Proteomes" id="UP001460270"/>
    </source>
</evidence>
<comment type="caution">
    <text evidence="3">The sequence shown here is derived from an EMBL/GenBank/DDBJ whole genome shotgun (WGS) entry which is preliminary data.</text>
</comment>
<feature type="domain" description="CARMIL C-terminal" evidence="2">
    <location>
        <begin position="1"/>
        <end position="117"/>
    </location>
</feature>
<dbReference type="AlphaFoldDB" id="A0AAW0NZ12"/>
<organism evidence="3 4">
    <name type="scientific">Mugilogobius chulae</name>
    <name type="common">yellowstripe goby</name>
    <dbReference type="NCBI Taxonomy" id="88201"/>
    <lineage>
        <taxon>Eukaryota</taxon>
        <taxon>Metazoa</taxon>
        <taxon>Chordata</taxon>
        <taxon>Craniata</taxon>
        <taxon>Vertebrata</taxon>
        <taxon>Euteleostomi</taxon>
        <taxon>Actinopterygii</taxon>
        <taxon>Neopterygii</taxon>
        <taxon>Teleostei</taxon>
        <taxon>Neoteleostei</taxon>
        <taxon>Acanthomorphata</taxon>
        <taxon>Gobiaria</taxon>
        <taxon>Gobiiformes</taxon>
        <taxon>Gobioidei</taxon>
        <taxon>Gobiidae</taxon>
        <taxon>Gobionellinae</taxon>
        <taxon>Mugilogobius</taxon>
    </lineage>
</organism>
<evidence type="ECO:0000313" key="3">
    <source>
        <dbReference type="EMBL" id="KAK7913070.1"/>
    </source>
</evidence>
<feature type="compositionally biased region" description="Basic and acidic residues" evidence="1">
    <location>
        <begin position="383"/>
        <end position="394"/>
    </location>
</feature>
<proteinExistence type="predicted"/>
<feature type="compositionally biased region" description="Polar residues" evidence="1">
    <location>
        <begin position="337"/>
        <end position="362"/>
    </location>
</feature>
<feature type="region of interest" description="Disordered" evidence="1">
    <location>
        <begin position="554"/>
        <end position="602"/>
    </location>
</feature>
<feature type="compositionally biased region" description="Low complexity" evidence="1">
    <location>
        <begin position="203"/>
        <end position="217"/>
    </location>
</feature>
<feature type="compositionally biased region" description="Pro residues" evidence="1">
    <location>
        <begin position="304"/>
        <end position="319"/>
    </location>
</feature>
<feature type="compositionally biased region" description="Polar residues" evidence="1">
    <location>
        <begin position="588"/>
        <end position="601"/>
    </location>
</feature>
<feature type="region of interest" description="Disordered" evidence="1">
    <location>
        <begin position="1"/>
        <end position="24"/>
    </location>
</feature>
<dbReference type="InterPro" id="IPR031943">
    <property type="entry name" value="CARMIL_C"/>
</dbReference>
<feature type="compositionally biased region" description="Low complexity" evidence="1">
    <location>
        <begin position="395"/>
        <end position="411"/>
    </location>
</feature>
<feature type="compositionally biased region" description="Basic and acidic residues" evidence="1">
    <location>
        <begin position="136"/>
        <end position="169"/>
    </location>
</feature>
<gene>
    <name evidence="3" type="ORF">WMY93_013281</name>
</gene>
<dbReference type="Proteomes" id="UP001460270">
    <property type="component" value="Unassembled WGS sequence"/>
</dbReference>
<dbReference type="Pfam" id="PF16000">
    <property type="entry name" value="CARMIL_C"/>
    <property type="match status" value="1"/>
</dbReference>
<reference evidence="4" key="1">
    <citation type="submission" date="2024-04" db="EMBL/GenBank/DDBJ databases">
        <title>Salinicola lusitanus LLJ914,a marine bacterium isolated from the Okinawa Trough.</title>
        <authorList>
            <person name="Li J."/>
        </authorList>
    </citation>
    <scope>NUCLEOTIDE SEQUENCE [LARGE SCALE GENOMIC DNA]</scope>
</reference>
<keyword evidence="4" id="KW-1185">Reference proteome</keyword>
<feature type="compositionally biased region" description="Polar residues" evidence="1">
    <location>
        <begin position="243"/>
        <end position="253"/>
    </location>
</feature>
<evidence type="ECO:0000256" key="1">
    <source>
        <dbReference type="SAM" id="MobiDB-lite"/>
    </source>
</evidence>
<protein>
    <recommendedName>
        <fullName evidence="2">CARMIL C-terminal domain-containing protein</fullName>
    </recommendedName>
</protein>
<feature type="compositionally biased region" description="Basic and acidic residues" evidence="1">
    <location>
        <begin position="116"/>
        <end position="126"/>
    </location>
</feature>
<sequence length="661" mass="71768">MELPLGGPALRHYTQSRPRPHRQKLNYRPTRLQETIIECENEDFELMGRVDEGVEEFFTKKVLPTEVLKKEDEEEEEEIITVHEVAPASTVPCPPPTKTLRRKLGDFFTLKKRRGLKSEPSQEGRPKKASIADFIRPLREVARGEKDKDKDKIKEHDKENEKEKGKDGADTGDAVQGIPTTDASIPMRGEAVPPRRALREGKSQSLILLSGSASGASKNKKLDSQNSFEQKLHLMLQRIGVSKPQSVETQNQEGEMKKAESEGTIIDNKAEPPSAKPRTMSASSDTRHQLRSSVSAHESAGKPPLLPKPVIKPGPPPTITGPNTPENEVGQKEGEISAQSSKSAEATPAVSANSTLTISDTAPDSAPVLPSSKTDTHICTAEAKAEPDSTDKPESSPTTTTTVLTSVPTLEETFKSTTSPATPTTEQDTLIETPTSTLETVILETAPHDDNSITTENSTQLSVPEPNVTVIKASQDTASTSTSKTDAPAGQADTVVATDSDDSTPCTLHIAPDESVNTTHDDQTASIDDSMTTVTSKADSDMASSLPETLPATCTAAKSETPASPHARLPPPTPVLQLMRPLPPSPPSQTNKLTPHKTQQGPPLALHPWQSQNFLQALQSIQVLWMFLTLRMRMLLLILPRFLMSSQTKNLSCKHLQLKHQ</sequence>
<accession>A0AAW0NZ12</accession>
<name>A0AAW0NZ12_9GOBI</name>